<evidence type="ECO:0000256" key="1">
    <source>
        <dbReference type="ARBA" id="ARBA00023125"/>
    </source>
</evidence>
<dbReference type="CDD" id="cd00090">
    <property type="entry name" value="HTH_ARSR"/>
    <property type="match status" value="1"/>
</dbReference>
<dbReference type="EMBL" id="NGKB01000009">
    <property type="protein sequence ID" value="RSU13225.1"/>
    <property type="molecule type" value="Genomic_DNA"/>
</dbReference>
<dbReference type="RefSeq" id="WP_126794897.1">
    <property type="nucleotide sequence ID" value="NZ_CP060720.1"/>
</dbReference>
<gene>
    <name evidence="3" type="ORF">CBF28_10205</name>
</gene>
<dbReference type="Pfam" id="PF01022">
    <property type="entry name" value="HTH_5"/>
    <property type="match status" value="1"/>
</dbReference>
<sequence length="234" mass="27067">MDQSKTQKFANIINDESRVAMINLLMSNQFYTVTELAKVAKIKTHTASYHLKKMMELDLVIMEKHGRFHYYQLSNQEFAEFFEGIGAVAPTPKVRYLSQQIESQKLTQARTCYDHLAGNLGVVITEFLLEKEYVVRIEKGLLVTEAGEDFLEKNNINVSELKNKKRNFCGLCLDWSERKHHISGSVGNAIYELFLRNQWIIKSEKSRAVILTDKGKEEIKKDWGISFDSIKNYC</sequence>
<dbReference type="AlphaFoldDB" id="A0A430AYW4"/>
<organism evidence="3 4">
    <name type="scientific">Vagococcus carniphilus</name>
    <dbReference type="NCBI Taxonomy" id="218144"/>
    <lineage>
        <taxon>Bacteria</taxon>
        <taxon>Bacillati</taxon>
        <taxon>Bacillota</taxon>
        <taxon>Bacilli</taxon>
        <taxon>Lactobacillales</taxon>
        <taxon>Enterococcaceae</taxon>
        <taxon>Vagococcus</taxon>
    </lineage>
</organism>
<dbReference type="InterPro" id="IPR001845">
    <property type="entry name" value="HTH_ArsR_DNA-bd_dom"/>
</dbReference>
<proteinExistence type="predicted"/>
<comment type="caution">
    <text evidence="3">The sequence shown here is derived from an EMBL/GenBank/DDBJ whole genome shotgun (WGS) entry which is preliminary data.</text>
</comment>
<dbReference type="SUPFAM" id="SSF46785">
    <property type="entry name" value="Winged helix' DNA-binding domain"/>
    <property type="match status" value="1"/>
</dbReference>
<dbReference type="Gene3D" id="1.10.10.10">
    <property type="entry name" value="Winged helix-like DNA-binding domain superfamily/Winged helix DNA-binding domain"/>
    <property type="match status" value="1"/>
</dbReference>
<dbReference type="InterPro" id="IPR052543">
    <property type="entry name" value="HTH_Metal-responsive_Reg"/>
</dbReference>
<protein>
    <submittedName>
        <fullName evidence="3">Transcriptional regulator</fullName>
    </submittedName>
</protein>
<dbReference type="GO" id="GO:0010288">
    <property type="term" value="P:response to lead ion"/>
    <property type="evidence" value="ECO:0007669"/>
    <property type="project" value="TreeGrafter"/>
</dbReference>
<dbReference type="PANTHER" id="PTHR39168:SF1">
    <property type="entry name" value="TRANSCRIPTIONAL REGULATORY PROTEIN"/>
    <property type="match status" value="1"/>
</dbReference>
<dbReference type="PROSITE" id="PS50987">
    <property type="entry name" value="HTH_ARSR_2"/>
    <property type="match status" value="1"/>
</dbReference>
<dbReference type="InterPro" id="IPR011991">
    <property type="entry name" value="ArsR-like_HTH"/>
</dbReference>
<dbReference type="PANTHER" id="PTHR39168">
    <property type="entry name" value="TRANSCRIPTIONAL REGULATOR-RELATED"/>
    <property type="match status" value="1"/>
</dbReference>
<dbReference type="InterPro" id="IPR036390">
    <property type="entry name" value="WH_DNA-bd_sf"/>
</dbReference>
<accession>A0A430AYW4</accession>
<dbReference type="SMART" id="SM00418">
    <property type="entry name" value="HTH_ARSR"/>
    <property type="match status" value="1"/>
</dbReference>
<feature type="domain" description="HTH arsR-type" evidence="2">
    <location>
        <begin position="1"/>
        <end position="93"/>
    </location>
</feature>
<dbReference type="OrthoDB" id="9797716at2"/>
<dbReference type="GO" id="GO:0046686">
    <property type="term" value="P:response to cadmium ion"/>
    <property type="evidence" value="ECO:0007669"/>
    <property type="project" value="TreeGrafter"/>
</dbReference>
<keyword evidence="1" id="KW-0238">DNA-binding</keyword>
<dbReference type="GeneID" id="95580944"/>
<dbReference type="GO" id="GO:0003700">
    <property type="term" value="F:DNA-binding transcription factor activity"/>
    <property type="evidence" value="ECO:0007669"/>
    <property type="project" value="InterPro"/>
</dbReference>
<dbReference type="Proteomes" id="UP000288028">
    <property type="component" value="Unassembled WGS sequence"/>
</dbReference>
<reference evidence="3 4" key="1">
    <citation type="submission" date="2017-05" db="EMBL/GenBank/DDBJ databases">
        <title>Vagococcus spp. assemblies.</title>
        <authorList>
            <person name="Gulvik C.A."/>
        </authorList>
    </citation>
    <scope>NUCLEOTIDE SEQUENCE [LARGE SCALE GENOMIC DNA]</scope>
    <source>
        <strain evidence="3 4">SS1714</strain>
    </source>
</reference>
<dbReference type="InterPro" id="IPR036388">
    <property type="entry name" value="WH-like_DNA-bd_sf"/>
</dbReference>
<dbReference type="PRINTS" id="PR00778">
    <property type="entry name" value="HTHARSR"/>
</dbReference>
<evidence type="ECO:0000313" key="4">
    <source>
        <dbReference type="Proteomes" id="UP000288028"/>
    </source>
</evidence>
<keyword evidence="4" id="KW-1185">Reference proteome</keyword>
<evidence type="ECO:0000313" key="3">
    <source>
        <dbReference type="EMBL" id="RSU13225.1"/>
    </source>
</evidence>
<dbReference type="GO" id="GO:0032791">
    <property type="term" value="F:lead ion binding"/>
    <property type="evidence" value="ECO:0007669"/>
    <property type="project" value="TreeGrafter"/>
</dbReference>
<evidence type="ECO:0000259" key="2">
    <source>
        <dbReference type="PROSITE" id="PS50987"/>
    </source>
</evidence>
<dbReference type="GO" id="GO:0097063">
    <property type="term" value="F:cadmium ion sensor activity"/>
    <property type="evidence" value="ECO:0007669"/>
    <property type="project" value="TreeGrafter"/>
</dbReference>
<name>A0A430AYW4_9ENTE</name>
<dbReference type="GO" id="GO:0003677">
    <property type="term" value="F:DNA binding"/>
    <property type="evidence" value="ECO:0007669"/>
    <property type="project" value="UniProtKB-KW"/>
</dbReference>